<dbReference type="CDD" id="cd18793">
    <property type="entry name" value="SF2_C_SNF"/>
    <property type="match status" value="1"/>
</dbReference>
<evidence type="ECO:0000259" key="4">
    <source>
        <dbReference type="PROSITE" id="PS50966"/>
    </source>
</evidence>
<keyword evidence="2" id="KW-0863">Zinc-finger</keyword>
<dbReference type="InterPro" id="IPR001650">
    <property type="entry name" value="Helicase_C-like"/>
</dbReference>
<dbReference type="Pfam" id="PF00271">
    <property type="entry name" value="Helicase_C"/>
    <property type="match status" value="1"/>
</dbReference>
<dbReference type="InterPro" id="IPR027417">
    <property type="entry name" value="P-loop_NTPase"/>
</dbReference>
<sequence length="1192" mass="129793">MLPAELRYVDRNRLRAIVGETTYRRGERYARNGAVSGVSWQPSITSLTGRVAGSYGENYRTTAAFTRGTRACPWEFRGGDCSCPVSVDCKHTAALVLAAAQAAAYVHMAATETPPSIPTPDARDLAVPRRGSAAPVATTVPTIRVPGLGPGSGTASRSGRVVRGAGQPRRTAGPPAWDSALSDLLTEAPRHAVPRAATPLAIELSLFAAGAPVQAAHALPSTLVMARLVQPGKNGWINAPTWSQLASSHGTFRDGGFDDDQVSVLREIHAVHQAGDEYAAYHRHGDTRYLDLSEFRSPRLWPLLDEARAVGVRLVHHRKRLGDIEPPLSARPCLDVTADQQGLVLCPVLRVDGSDVDLIPFAFLGDHGAVALDRAELEATGQFENGRLRLVRFTSPAPPALLQLAASDQAMRIPGADRARFLADYYPRLARLAPVISSDGSFDPPPLPRPTLVARAAFGDSHLVQIDWEWDYAPAGDPSPDSDGGDSDGGDSDGGGASAGAAPRRLPLYDDGPRDAYRDRAAEAEILANLTLPDAAGTLRHPGTSGVAGTAGGPGTVTLRGADTIRFATELLPQLTAHDGLTVEIAGEAPDYHDAGDTLRIELSTREAKDEPDWFDLGVALVLDGQRVAFTMLFEALSRDDPFLILDSGAYLRLDRPDLHSLRRLIEEAAALRDSPHGALRLSRFQAGLWEELVALGVVVHQAQAWRTQVRGILAFETAGATRPPESLLAALRPYQADGFRWLTFLWDLRLGGILADDMGLGKTLQSLALICHARDRDPGLAPFLIVAPTSVVANWATEAARFAPHLRVAAITDTLRRRGQTLPDIMAGADVVITSYTLFRLDTEDYRAATWAGLILDEAQTVKNHQSKAYQCARLLPAPFKLAVTGTPLENNVMELWSLLSITAPGLFPNRARFQEYYARPIEKLGDSDLLGQLRSRIRPLLIRRTKEQVAPDLPAKQEQVIDVDLHPRHRRIYQVQLQRERQRVLGLVDDLNRNRFTILQSLTTLRQLSLHAGLVDEAHDALASAKIDVLLEQLRDVVDGGHRALVFSQFTRFLGRVRDALTAAGIEFCYLDGTTRDRPSVLRRFKSGAAPVFLISLKAGGTGLNLTEADYCFLLDPWWNPATEAQAVDRVHRIGQTRNVMVYRLVARDTIEEKVMALKARKAELFASVLDGGEFVDTTLDADDIRQLLS</sequence>
<evidence type="ECO:0000259" key="5">
    <source>
        <dbReference type="PROSITE" id="PS51192"/>
    </source>
</evidence>
<organism evidence="7 8">
    <name type="scientific">Frankia umida</name>
    <dbReference type="NCBI Taxonomy" id="573489"/>
    <lineage>
        <taxon>Bacteria</taxon>
        <taxon>Bacillati</taxon>
        <taxon>Actinomycetota</taxon>
        <taxon>Actinomycetes</taxon>
        <taxon>Frankiales</taxon>
        <taxon>Frankiaceae</taxon>
        <taxon>Frankia</taxon>
    </lineage>
</organism>
<evidence type="ECO:0000313" key="8">
    <source>
        <dbReference type="Proteomes" id="UP001201873"/>
    </source>
</evidence>
<dbReference type="SMART" id="SM00487">
    <property type="entry name" value="DEXDc"/>
    <property type="match status" value="1"/>
</dbReference>
<keyword evidence="1" id="KW-0378">Hydrolase</keyword>
<protein>
    <submittedName>
        <fullName evidence="7">SNF2-related protein</fullName>
    </submittedName>
</protein>
<dbReference type="PROSITE" id="PS50966">
    <property type="entry name" value="ZF_SWIM"/>
    <property type="match status" value="1"/>
</dbReference>
<dbReference type="CDD" id="cd18012">
    <property type="entry name" value="DEXQc_arch_SWI2_SNF2"/>
    <property type="match status" value="1"/>
</dbReference>
<evidence type="ECO:0000256" key="3">
    <source>
        <dbReference type="SAM" id="MobiDB-lite"/>
    </source>
</evidence>
<dbReference type="SUPFAM" id="SSF52540">
    <property type="entry name" value="P-loop containing nucleoside triphosphate hydrolases"/>
    <property type="match status" value="2"/>
</dbReference>
<keyword evidence="8" id="KW-1185">Reference proteome</keyword>
<dbReference type="InterPro" id="IPR038718">
    <property type="entry name" value="SNF2-like_sf"/>
</dbReference>
<dbReference type="PROSITE" id="PS51192">
    <property type="entry name" value="HELICASE_ATP_BIND_1"/>
    <property type="match status" value="1"/>
</dbReference>
<feature type="region of interest" description="Disordered" evidence="3">
    <location>
        <begin position="471"/>
        <end position="514"/>
    </location>
</feature>
<dbReference type="InterPro" id="IPR007527">
    <property type="entry name" value="Znf_SWIM"/>
</dbReference>
<dbReference type="RefSeq" id="WP_248823283.1">
    <property type="nucleotide sequence ID" value="NZ_JALKFT010000002.1"/>
</dbReference>
<feature type="domain" description="Helicase ATP-binding" evidence="5">
    <location>
        <begin position="744"/>
        <end position="907"/>
    </location>
</feature>
<dbReference type="Gene3D" id="3.40.50.300">
    <property type="entry name" value="P-loop containing nucleotide triphosphate hydrolases"/>
    <property type="match status" value="1"/>
</dbReference>
<name>A0ABT0JT04_9ACTN</name>
<keyword evidence="2" id="KW-0479">Metal-binding</keyword>
<feature type="region of interest" description="Disordered" evidence="3">
    <location>
        <begin position="142"/>
        <end position="176"/>
    </location>
</feature>
<dbReference type="Gene3D" id="3.40.50.10810">
    <property type="entry name" value="Tandem AAA-ATPase domain"/>
    <property type="match status" value="1"/>
</dbReference>
<keyword evidence="2" id="KW-0862">Zinc</keyword>
<feature type="domain" description="Helicase C-terminal" evidence="6">
    <location>
        <begin position="1032"/>
        <end position="1185"/>
    </location>
</feature>
<accession>A0ABT0JT04</accession>
<dbReference type="PANTHER" id="PTHR10799">
    <property type="entry name" value="SNF2/RAD54 HELICASE FAMILY"/>
    <property type="match status" value="1"/>
</dbReference>
<evidence type="ECO:0000256" key="1">
    <source>
        <dbReference type="ARBA" id="ARBA00022801"/>
    </source>
</evidence>
<dbReference type="PROSITE" id="PS51194">
    <property type="entry name" value="HELICASE_CTER"/>
    <property type="match status" value="1"/>
</dbReference>
<dbReference type="InterPro" id="IPR014001">
    <property type="entry name" value="Helicase_ATP-bd"/>
</dbReference>
<comment type="caution">
    <text evidence="7">The sequence shown here is derived from an EMBL/GenBank/DDBJ whole genome shotgun (WGS) entry which is preliminary data.</text>
</comment>
<feature type="compositionally biased region" description="Low complexity" evidence="3">
    <location>
        <begin position="473"/>
        <end position="482"/>
    </location>
</feature>
<reference evidence="7 8" key="1">
    <citation type="submission" date="2022-04" db="EMBL/GenBank/DDBJ databases">
        <title>Genome diversity in the genus Frankia.</title>
        <authorList>
            <person name="Carlos-Shanley C."/>
            <person name="Hahn D."/>
        </authorList>
    </citation>
    <scope>NUCLEOTIDE SEQUENCE [LARGE SCALE GENOMIC DNA]</scope>
    <source>
        <strain evidence="7 8">Ag45/Mut15</strain>
    </source>
</reference>
<dbReference type="SMART" id="SM00490">
    <property type="entry name" value="HELICc"/>
    <property type="match status" value="1"/>
</dbReference>
<evidence type="ECO:0000259" key="6">
    <source>
        <dbReference type="PROSITE" id="PS51194"/>
    </source>
</evidence>
<feature type="domain" description="SWIM-type" evidence="4">
    <location>
        <begin position="59"/>
        <end position="100"/>
    </location>
</feature>
<proteinExistence type="predicted"/>
<dbReference type="InterPro" id="IPR000330">
    <property type="entry name" value="SNF2_N"/>
</dbReference>
<dbReference type="Proteomes" id="UP001201873">
    <property type="component" value="Unassembled WGS sequence"/>
</dbReference>
<evidence type="ECO:0000313" key="7">
    <source>
        <dbReference type="EMBL" id="MCK9874654.1"/>
    </source>
</evidence>
<evidence type="ECO:0000256" key="2">
    <source>
        <dbReference type="PROSITE-ProRule" id="PRU00325"/>
    </source>
</evidence>
<dbReference type="Pfam" id="PF00176">
    <property type="entry name" value="SNF2-rel_dom"/>
    <property type="match status" value="1"/>
</dbReference>
<feature type="region of interest" description="Disordered" evidence="3">
    <location>
        <begin position="535"/>
        <end position="555"/>
    </location>
</feature>
<dbReference type="EMBL" id="JALKFT010000002">
    <property type="protein sequence ID" value="MCK9874654.1"/>
    <property type="molecule type" value="Genomic_DNA"/>
</dbReference>
<dbReference type="InterPro" id="IPR049730">
    <property type="entry name" value="SNF2/RAD54-like_C"/>
</dbReference>
<gene>
    <name evidence="7" type="ORF">MXD59_02450</name>
</gene>